<evidence type="ECO:0000256" key="1">
    <source>
        <dbReference type="SAM" id="Phobius"/>
    </source>
</evidence>
<proteinExistence type="predicted"/>
<evidence type="ECO:0000313" key="5">
    <source>
        <dbReference type="Proteomes" id="UP000743107"/>
    </source>
</evidence>
<keyword evidence="1" id="KW-0472">Membrane</keyword>
<dbReference type="AlphaFoldDB" id="A0A6L5A1J4"/>
<dbReference type="RefSeq" id="WP_159294994.1">
    <property type="nucleotide sequence ID" value="NZ_CP188821.1"/>
</dbReference>
<evidence type="ECO:0000313" key="3">
    <source>
        <dbReference type="EMBL" id="MBF7127312.1"/>
    </source>
</evidence>
<reference evidence="2" key="1">
    <citation type="submission" date="2019-10" db="EMBL/GenBank/DDBJ databases">
        <authorList>
            <person name="Irmler S."/>
            <person name="Berthoud H."/>
            <person name="Roetschi A."/>
            <person name="Arias E."/>
            <person name="Shani N."/>
            <person name="Wuethrich D."/>
            <person name="Bruggmann R."/>
        </authorList>
    </citation>
    <scope>NUCLEOTIDE SEQUENCE</scope>
    <source>
        <strain evidence="2">FAM13073</strain>
    </source>
</reference>
<accession>A0A6L5A1J4</accession>
<keyword evidence="1" id="KW-1133">Transmembrane helix</keyword>
<keyword evidence="4" id="KW-1185">Reference proteome</keyword>
<name>A0A6L5A1J4_PEDPE</name>
<dbReference type="EMBL" id="JADOFV010000003">
    <property type="protein sequence ID" value="MBF7127312.1"/>
    <property type="molecule type" value="Genomic_DNA"/>
</dbReference>
<dbReference type="Proteomes" id="UP000472573">
    <property type="component" value="Unassembled WGS sequence"/>
</dbReference>
<evidence type="ECO:0000313" key="4">
    <source>
        <dbReference type="Proteomes" id="UP000472573"/>
    </source>
</evidence>
<feature type="transmembrane region" description="Helical" evidence="1">
    <location>
        <begin position="108"/>
        <end position="132"/>
    </location>
</feature>
<evidence type="ECO:0000313" key="2">
    <source>
        <dbReference type="EMBL" id="KAF0413594.1"/>
    </source>
</evidence>
<sequence length="139" mass="16272">MKNNPKSYIFTKKYNQTINLKVKPHTKYVTLYFNQVDYDGKHKKLTLYATMYFLAMTGQTATIQTPAGFTFKDGSTVRKLDIKENTGEVLYEVKKAPFKQQIKIYRGYYLLGIIMVVFVVLDVLLAWIGSFFEKRKQEE</sequence>
<reference evidence="2" key="2">
    <citation type="submission" date="2019-12" db="EMBL/GenBank/DDBJ databases">
        <title>SpeciesPrimer: A bioinformatics pipeline dedicated to the design of qPCR primers for the quantification of bacterial species.</title>
        <authorList>
            <person name="Dreier M."/>
            <person name="Berthoud H."/>
            <person name="Shani N."/>
            <person name="Wechsler D."/>
            <person name="Junier P."/>
        </authorList>
    </citation>
    <scope>NUCLEOTIDE SEQUENCE</scope>
    <source>
        <strain evidence="2">FAM13073</strain>
    </source>
</reference>
<protein>
    <recommendedName>
        <fullName evidence="6">DUF3324 domain-containing protein</fullName>
    </recommendedName>
</protein>
<dbReference type="EMBL" id="WENB01000003">
    <property type="protein sequence ID" value="KAF0413594.1"/>
    <property type="molecule type" value="Genomic_DNA"/>
</dbReference>
<gene>
    <name evidence="2" type="ORF">GBO79_06465</name>
    <name evidence="3" type="ORF">ITQ97_05775</name>
</gene>
<comment type="caution">
    <text evidence="3">The sequence shown here is derived from an EMBL/GenBank/DDBJ whole genome shotgun (WGS) entry which is preliminary data.</text>
</comment>
<reference evidence="4" key="3">
    <citation type="submission" date="2020-03" db="EMBL/GenBank/DDBJ databases">
        <title>SpeciesPrimer: A bioinformatics pipeline dedicated to the design of qPCR primers for the quantification of bacterial species.</title>
        <authorList>
            <person name="Dreier M."/>
            <person name="Berthoud H."/>
            <person name="Shani N."/>
            <person name="Wechsler D."/>
            <person name="Junier P."/>
        </authorList>
    </citation>
    <scope>NUCLEOTIDE SEQUENCE [LARGE SCALE GENOMIC DNA]</scope>
    <source>
        <strain evidence="4">FAM13073</strain>
    </source>
</reference>
<organism evidence="3 5">
    <name type="scientific">Pediococcus pentosaceus</name>
    <dbReference type="NCBI Taxonomy" id="1255"/>
    <lineage>
        <taxon>Bacteria</taxon>
        <taxon>Bacillati</taxon>
        <taxon>Bacillota</taxon>
        <taxon>Bacilli</taxon>
        <taxon>Lactobacillales</taxon>
        <taxon>Lactobacillaceae</taxon>
        <taxon>Pediococcus</taxon>
    </lineage>
</organism>
<dbReference type="Proteomes" id="UP000743107">
    <property type="component" value="Unassembled WGS sequence"/>
</dbReference>
<reference evidence="3" key="4">
    <citation type="submission" date="2020-11" db="EMBL/GenBank/DDBJ databases">
        <title>Antibiotic susceptibility profiles of Pediococcus pentosaceus from various origins and their implications for the safety assessment of strains with food-technology applications.</title>
        <authorList>
            <person name="Shani N."/>
            <person name="Oberhaensli S."/>
            <person name="Arias E."/>
        </authorList>
    </citation>
    <scope>NUCLEOTIDE SEQUENCE</scope>
    <source>
        <strain evidence="3">FAM 19164</strain>
    </source>
</reference>
<evidence type="ECO:0008006" key="6">
    <source>
        <dbReference type="Google" id="ProtNLM"/>
    </source>
</evidence>
<keyword evidence="1" id="KW-0812">Transmembrane</keyword>